<dbReference type="RefSeq" id="WP_344890142.1">
    <property type="nucleotide sequence ID" value="NZ_BAABAS010000004.1"/>
</dbReference>
<evidence type="ECO:0000313" key="3">
    <source>
        <dbReference type="Proteomes" id="UP001501710"/>
    </source>
</evidence>
<feature type="transmembrane region" description="Helical" evidence="1">
    <location>
        <begin position="52"/>
        <end position="73"/>
    </location>
</feature>
<keyword evidence="1" id="KW-1133">Transmembrane helix</keyword>
<feature type="transmembrane region" description="Helical" evidence="1">
    <location>
        <begin position="21"/>
        <end position="46"/>
    </location>
</feature>
<name>A0ABP8BUB7_9ACTN</name>
<protein>
    <submittedName>
        <fullName evidence="2">Uncharacterized protein</fullName>
    </submittedName>
</protein>
<reference evidence="3" key="1">
    <citation type="journal article" date="2019" name="Int. J. Syst. Evol. Microbiol.">
        <title>The Global Catalogue of Microorganisms (GCM) 10K type strain sequencing project: providing services to taxonomists for standard genome sequencing and annotation.</title>
        <authorList>
            <consortium name="The Broad Institute Genomics Platform"/>
            <consortium name="The Broad Institute Genome Sequencing Center for Infectious Disease"/>
            <person name="Wu L."/>
            <person name="Ma J."/>
        </authorList>
    </citation>
    <scope>NUCLEOTIDE SEQUENCE [LARGE SCALE GENOMIC DNA]</scope>
    <source>
        <strain evidence="3">JCM 17440</strain>
    </source>
</reference>
<keyword evidence="3" id="KW-1185">Reference proteome</keyword>
<comment type="caution">
    <text evidence="2">The sequence shown here is derived from an EMBL/GenBank/DDBJ whole genome shotgun (WGS) entry which is preliminary data.</text>
</comment>
<dbReference type="Proteomes" id="UP001501710">
    <property type="component" value="Unassembled WGS sequence"/>
</dbReference>
<evidence type="ECO:0000313" key="2">
    <source>
        <dbReference type="EMBL" id="GAA4225912.1"/>
    </source>
</evidence>
<organism evidence="2 3">
    <name type="scientific">Actinomadura meridiana</name>
    <dbReference type="NCBI Taxonomy" id="559626"/>
    <lineage>
        <taxon>Bacteria</taxon>
        <taxon>Bacillati</taxon>
        <taxon>Actinomycetota</taxon>
        <taxon>Actinomycetes</taxon>
        <taxon>Streptosporangiales</taxon>
        <taxon>Thermomonosporaceae</taxon>
        <taxon>Actinomadura</taxon>
    </lineage>
</organism>
<proteinExistence type="predicted"/>
<accession>A0ABP8BUB7</accession>
<sequence>MHIHPQPAPLALSATPMRAASTIASAAMALLGTGGLAVSVISGGLLADLRSAYLAGLAALILAGLAVLVYGGIRALRGIVADHVEHRAQLCAADARTARVCDHLTRLEQIIDQKVDGGLQDRFDQLESIVINDHERSAAQLTQVAEALADLRTTMAAFIEELHRREQDELERRRNRRGC</sequence>
<keyword evidence="1" id="KW-0472">Membrane</keyword>
<dbReference type="EMBL" id="BAABAS010000004">
    <property type="protein sequence ID" value="GAA4225912.1"/>
    <property type="molecule type" value="Genomic_DNA"/>
</dbReference>
<gene>
    <name evidence="2" type="ORF">GCM10022254_09010</name>
</gene>
<evidence type="ECO:0000256" key="1">
    <source>
        <dbReference type="SAM" id="Phobius"/>
    </source>
</evidence>
<keyword evidence="1" id="KW-0812">Transmembrane</keyword>